<gene>
    <name evidence="2" type="ORF">BcabD6B2_10540</name>
</gene>
<feature type="region of interest" description="Disordered" evidence="1">
    <location>
        <begin position="44"/>
        <end position="73"/>
    </location>
</feature>
<dbReference type="RefSeq" id="XP_067713690.1">
    <property type="nucleotide sequence ID" value="XM_067857589.1"/>
</dbReference>
<dbReference type="EMBL" id="BPLF01000001">
    <property type="protein sequence ID" value="GIX61619.1"/>
    <property type="molecule type" value="Genomic_DNA"/>
</dbReference>
<evidence type="ECO:0000313" key="3">
    <source>
        <dbReference type="Proteomes" id="UP001497744"/>
    </source>
</evidence>
<sequence>MTNYGFKSPAMPPELIAELERRYKKVTPVSDGVVKIPPKAADVCGTTPPVERATVPSPPSEAPEESYPEKEVDKEKMTAKIASSYPNISPAFRILADSKLCLKGNNQSPEAIHRRGL</sequence>
<proteinExistence type="predicted"/>
<protein>
    <submittedName>
        <fullName evidence="2">Chemotaxis protein CheB</fullName>
    </submittedName>
</protein>
<evidence type="ECO:0000256" key="1">
    <source>
        <dbReference type="SAM" id="MobiDB-lite"/>
    </source>
</evidence>
<comment type="caution">
    <text evidence="2">The sequence shown here is derived from an EMBL/GenBank/DDBJ whole genome shotgun (WGS) entry which is preliminary data.</text>
</comment>
<dbReference type="Proteomes" id="UP001497744">
    <property type="component" value="Unassembled WGS sequence"/>
</dbReference>
<dbReference type="AlphaFoldDB" id="A0AAV4LSP1"/>
<organism evidence="2 3">
    <name type="scientific">Babesia caballi</name>
    <dbReference type="NCBI Taxonomy" id="5871"/>
    <lineage>
        <taxon>Eukaryota</taxon>
        <taxon>Sar</taxon>
        <taxon>Alveolata</taxon>
        <taxon>Apicomplexa</taxon>
        <taxon>Aconoidasida</taxon>
        <taxon>Piroplasmida</taxon>
        <taxon>Babesiidae</taxon>
        <taxon>Babesia</taxon>
    </lineage>
</organism>
<accession>A0AAV4LSP1</accession>
<name>A0AAV4LSP1_BABCB</name>
<evidence type="ECO:0000313" key="2">
    <source>
        <dbReference type="EMBL" id="GIX61619.1"/>
    </source>
</evidence>
<keyword evidence="3" id="KW-1185">Reference proteome</keyword>
<reference evidence="2 3" key="1">
    <citation type="submission" date="2021-06" db="EMBL/GenBank/DDBJ databases">
        <title>Genome sequence of Babesia caballi.</title>
        <authorList>
            <person name="Yamagishi J."/>
            <person name="Kidaka T."/>
            <person name="Ochi A."/>
        </authorList>
    </citation>
    <scope>NUCLEOTIDE SEQUENCE [LARGE SCALE GENOMIC DNA]</scope>
    <source>
        <strain evidence="2">USDA-D6B2</strain>
    </source>
</reference>
<dbReference type="GeneID" id="94193102"/>